<name>A0A0D2NIC4_HYPSF</name>
<dbReference type="AlphaFoldDB" id="A0A0D2NIC4"/>
<dbReference type="Proteomes" id="UP000054270">
    <property type="component" value="Unassembled WGS sequence"/>
</dbReference>
<evidence type="ECO:0000313" key="1">
    <source>
        <dbReference type="EMBL" id="KJA16376.1"/>
    </source>
</evidence>
<reference evidence="2" key="1">
    <citation type="submission" date="2014-04" db="EMBL/GenBank/DDBJ databases">
        <title>Evolutionary Origins and Diversification of the Mycorrhizal Mutualists.</title>
        <authorList>
            <consortium name="DOE Joint Genome Institute"/>
            <consortium name="Mycorrhizal Genomics Consortium"/>
            <person name="Kohler A."/>
            <person name="Kuo A."/>
            <person name="Nagy L.G."/>
            <person name="Floudas D."/>
            <person name="Copeland A."/>
            <person name="Barry K.W."/>
            <person name="Cichocki N."/>
            <person name="Veneault-Fourrey C."/>
            <person name="LaButti K."/>
            <person name="Lindquist E.A."/>
            <person name="Lipzen A."/>
            <person name="Lundell T."/>
            <person name="Morin E."/>
            <person name="Murat C."/>
            <person name="Riley R."/>
            <person name="Ohm R."/>
            <person name="Sun H."/>
            <person name="Tunlid A."/>
            <person name="Henrissat B."/>
            <person name="Grigoriev I.V."/>
            <person name="Hibbett D.S."/>
            <person name="Martin F."/>
        </authorList>
    </citation>
    <scope>NUCLEOTIDE SEQUENCE [LARGE SCALE GENOMIC DNA]</scope>
    <source>
        <strain evidence="2">FD-334 SS-4</strain>
    </source>
</reference>
<dbReference type="EMBL" id="KN817622">
    <property type="protein sequence ID" value="KJA16376.1"/>
    <property type="molecule type" value="Genomic_DNA"/>
</dbReference>
<protein>
    <recommendedName>
        <fullName evidence="3">F-box domain-containing protein</fullName>
    </recommendedName>
</protein>
<evidence type="ECO:0008006" key="3">
    <source>
        <dbReference type="Google" id="ProtNLM"/>
    </source>
</evidence>
<gene>
    <name evidence="1" type="ORF">HYPSUDRAFT_219487</name>
</gene>
<organism evidence="1 2">
    <name type="scientific">Hypholoma sublateritium (strain FD-334 SS-4)</name>
    <dbReference type="NCBI Taxonomy" id="945553"/>
    <lineage>
        <taxon>Eukaryota</taxon>
        <taxon>Fungi</taxon>
        <taxon>Dikarya</taxon>
        <taxon>Basidiomycota</taxon>
        <taxon>Agaricomycotina</taxon>
        <taxon>Agaricomycetes</taxon>
        <taxon>Agaricomycetidae</taxon>
        <taxon>Agaricales</taxon>
        <taxon>Agaricineae</taxon>
        <taxon>Strophariaceae</taxon>
        <taxon>Hypholoma</taxon>
    </lineage>
</organism>
<evidence type="ECO:0000313" key="2">
    <source>
        <dbReference type="Proteomes" id="UP000054270"/>
    </source>
</evidence>
<accession>A0A0D2NIC4</accession>
<sequence length="456" mass="51522">MISLAPRLPTELLDSIISHSLGTTCIFEEPALLSSYALVGRLWRERINAQRFRSVRIFMSGHTTAELQLLADICTTDIWARHEGVARHVQALSLYRGSTRNSGTRLDRSSARDAAIAVVLRSLFRHNPWRARGVRAAFTLEAGNFKTGRTSGFDFATLGPAIIAAMDDLFRTAAVYRIGLTDVWGVPWSFISSANPSDLRLDTVTFHPRSGEGVGLLVPGKHLLPNLDHVSLRESPSFATGITSPVCLPPPPVTSLEIVYDIGDHNKKTYDVLYHLGGKLESLNIRIHISFFDLCPPIDYSKIHVRDNLSMEMEYSIHHGGEEEDDPPQMAAFETMVRLLPPTPPHEMYIVFVVYMLQFDTPDSERACFEDVYSKVYHRSFPEYLERITSEAHITSIDIKLCVTVQVDPGVTYISPERYIEHEDYLLEQFACMDRLRGVTFEVEVDEHEDLPNFRI</sequence>
<keyword evidence="2" id="KW-1185">Reference proteome</keyword>
<proteinExistence type="predicted"/>